<reference evidence="6" key="1">
    <citation type="journal article" date="2020" name="mSystems">
        <title>Genome- and Community-Level Interaction Insights into Carbon Utilization and Element Cycling Functions of Hydrothermarchaeota in Hydrothermal Sediment.</title>
        <authorList>
            <person name="Zhou Z."/>
            <person name="Liu Y."/>
            <person name="Xu W."/>
            <person name="Pan J."/>
            <person name="Luo Z.H."/>
            <person name="Li M."/>
        </authorList>
    </citation>
    <scope>NUCLEOTIDE SEQUENCE [LARGE SCALE GENOMIC DNA]</scope>
    <source>
        <strain evidence="6">SpSt-1179</strain>
    </source>
</reference>
<dbReference type="Gene3D" id="3.40.1190.20">
    <property type="match status" value="1"/>
</dbReference>
<dbReference type="AlphaFoldDB" id="A0A7C1CVB0"/>
<dbReference type="PROSITE" id="PS00584">
    <property type="entry name" value="PFKB_KINASES_2"/>
    <property type="match status" value="1"/>
</dbReference>
<protein>
    <submittedName>
        <fullName evidence="6">Carbohydrate kinase family protein</fullName>
    </submittedName>
</protein>
<dbReference type="InterPro" id="IPR011611">
    <property type="entry name" value="PfkB_dom"/>
</dbReference>
<comment type="similarity">
    <text evidence="1 4">Belongs to the carbohydrate kinase PfkB family.</text>
</comment>
<dbReference type="GO" id="GO:0016301">
    <property type="term" value="F:kinase activity"/>
    <property type="evidence" value="ECO:0007669"/>
    <property type="project" value="UniProtKB-KW"/>
</dbReference>
<name>A0A7C1CVB0_9BACT</name>
<gene>
    <name evidence="6" type="ORF">ENN47_06910</name>
</gene>
<evidence type="ECO:0000256" key="2">
    <source>
        <dbReference type="ARBA" id="ARBA00022679"/>
    </source>
</evidence>
<keyword evidence="3 4" id="KW-0418">Kinase</keyword>
<dbReference type="PANTHER" id="PTHR10584:SF166">
    <property type="entry name" value="RIBOKINASE"/>
    <property type="match status" value="1"/>
</dbReference>
<feature type="domain" description="Carbohydrate kinase PfkB" evidence="5">
    <location>
        <begin position="3"/>
        <end position="258"/>
    </location>
</feature>
<comment type="caution">
    <text evidence="6">The sequence shown here is derived from an EMBL/GenBank/DDBJ whole genome shotgun (WGS) entry which is preliminary data.</text>
</comment>
<evidence type="ECO:0000256" key="3">
    <source>
        <dbReference type="ARBA" id="ARBA00022777"/>
    </source>
</evidence>
<sequence length="272" mass="29912">ADDEVEVHSLKEISGGTGANTAVAAARLGAETVFFGTVGSDYYGQFLVDSLIADNVKPIVRKSDKFHTAICIAVYDSSGDRRLMTYLGPNLDFEMTEETRSSLKDSSIIHISGGNPYHWSLVREELSEGAKLSFDPGSMVCRTWPDETLAFSLAADYVFLNKNEWSLLGKESLLETDGTVFLKLGKEGGRVYEERKIRIEWEAVPVKQIDSTAAGDVFDGAILYGVDKGLTLEESIQIGRYASSITVSRIGAQSSMPTMMEVRRFIHDRGET</sequence>
<evidence type="ECO:0000259" key="5">
    <source>
        <dbReference type="Pfam" id="PF00294"/>
    </source>
</evidence>
<dbReference type="PRINTS" id="PR00990">
    <property type="entry name" value="RIBOKINASE"/>
</dbReference>
<feature type="non-terminal residue" evidence="6">
    <location>
        <position position="1"/>
    </location>
</feature>
<dbReference type="InterPro" id="IPR002173">
    <property type="entry name" value="Carboh/pur_kinase_PfkB_CS"/>
</dbReference>
<dbReference type="InterPro" id="IPR029056">
    <property type="entry name" value="Ribokinase-like"/>
</dbReference>
<dbReference type="Proteomes" id="UP000886198">
    <property type="component" value="Unassembled WGS sequence"/>
</dbReference>
<proteinExistence type="inferred from homology"/>
<keyword evidence="2 4" id="KW-0808">Transferase</keyword>
<dbReference type="SUPFAM" id="SSF53613">
    <property type="entry name" value="Ribokinase-like"/>
    <property type="match status" value="1"/>
</dbReference>
<organism evidence="6">
    <name type="scientific">Mesotoga infera</name>
    <dbReference type="NCBI Taxonomy" id="1236046"/>
    <lineage>
        <taxon>Bacteria</taxon>
        <taxon>Thermotogati</taxon>
        <taxon>Thermotogota</taxon>
        <taxon>Thermotogae</taxon>
        <taxon>Kosmotogales</taxon>
        <taxon>Kosmotogaceae</taxon>
        <taxon>Mesotoga</taxon>
    </lineage>
</organism>
<dbReference type="EMBL" id="DSBT01000183">
    <property type="protein sequence ID" value="HDP77898.1"/>
    <property type="molecule type" value="Genomic_DNA"/>
</dbReference>
<dbReference type="InterPro" id="IPR002139">
    <property type="entry name" value="Ribo/fructo_kinase"/>
</dbReference>
<dbReference type="PANTHER" id="PTHR10584">
    <property type="entry name" value="SUGAR KINASE"/>
    <property type="match status" value="1"/>
</dbReference>
<evidence type="ECO:0000256" key="4">
    <source>
        <dbReference type="RuleBase" id="RU003704"/>
    </source>
</evidence>
<dbReference type="Pfam" id="PF00294">
    <property type="entry name" value="PfkB"/>
    <property type="match status" value="1"/>
</dbReference>
<evidence type="ECO:0000256" key="1">
    <source>
        <dbReference type="ARBA" id="ARBA00010688"/>
    </source>
</evidence>
<accession>A0A7C1CVB0</accession>
<dbReference type="GO" id="GO:0006796">
    <property type="term" value="P:phosphate-containing compound metabolic process"/>
    <property type="evidence" value="ECO:0007669"/>
    <property type="project" value="UniProtKB-ARBA"/>
</dbReference>
<evidence type="ECO:0000313" key="6">
    <source>
        <dbReference type="EMBL" id="HDP77898.1"/>
    </source>
</evidence>